<comment type="caution">
    <text evidence="1">The sequence shown here is derived from an EMBL/GenBank/DDBJ whole genome shotgun (WGS) entry which is preliminary data.</text>
</comment>
<evidence type="ECO:0000313" key="1">
    <source>
        <dbReference type="EMBL" id="CAG8842517.1"/>
    </source>
</evidence>
<keyword evidence="2" id="KW-1185">Reference proteome</keyword>
<protein>
    <submittedName>
        <fullName evidence="1">38669_t:CDS:1</fullName>
    </submittedName>
</protein>
<proteinExistence type="predicted"/>
<evidence type="ECO:0000313" key="2">
    <source>
        <dbReference type="Proteomes" id="UP000789901"/>
    </source>
</evidence>
<feature type="non-terminal residue" evidence="1">
    <location>
        <position position="130"/>
    </location>
</feature>
<gene>
    <name evidence="1" type="ORF">GMARGA_LOCUS36026</name>
</gene>
<organism evidence="1 2">
    <name type="scientific">Gigaspora margarita</name>
    <dbReference type="NCBI Taxonomy" id="4874"/>
    <lineage>
        <taxon>Eukaryota</taxon>
        <taxon>Fungi</taxon>
        <taxon>Fungi incertae sedis</taxon>
        <taxon>Mucoromycota</taxon>
        <taxon>Glomeromycotina</taxon>
        <taxon>Glomeromycetes</taxon>
        <taxon>Diversisporales</taxon>
        <taxon>Gigasporaceae</taxon>
        <taxon>Gigaspora</taxon>
    </lineage>
</organism>
<accession>A0ABN7WWR7</accession>
<name>A0ABN7WWR7_GIGMA</name>
<dbReference type="EMBL" id="CAJVQB010069217">
    <property type="protein sequence ID" value="CAG8842517.1"/>
    <property type="molecule type" value="Genomic_DNA"/>
</dbReference>
<dbReference type="Proteomes" id="UP000789901">
    <property type="component" value="Unassembled WGS sequence"/>
</dbReference>
<feature type="non-terminal residue" evidence="1">
    <location>
        <position position="1"/>
    </location>
</feature>
<sequence length="130" mass="14766">QVKYEHQERIMNVHFIKIIDSKVSNYKSGRRIRKGKREIISNGTVKDKATQIKNRVIPVKSISKGVTKVDRIETKSENIPNLNRHKILGRVGEVVDTKTVGDFLGARLDLLSVIMFLPAEKARLETTEDA</sequence>
<reference evidence="1 2" key="1">
    <citation type="submission" date="2021-06" db="EMBL/GenBank/DDBJ databases">
        <authorList>
            <person name="Kallberg Y."/>
            <person name="Tangrot J."/>
            <person name="Rosling A."/>
        </authorList>
    </citation>
    <scope>NUCLEOTIDE SEQUENCE [LARGE SCALE GENOMIC DNA]</scope>
    <source>
        <strain evidence="1 2">120-4 pot B 10/14</strain>
    </source>
</reference>